<proteinExistence type="predicted"/>
<dbReference type="InterPro" id="IPR011004">
    <property type="entry name" value="Trimer_LpxA-like_sf"/>
</dbReference>
<dbReference type="PANTHER" id="PTHR13061">
    <property type="entry name" value="DYNACTIN SUBUNIT P25"/>
    <property type="match status" value="1"/>
</dbReference>
<name>A0A398D2D5_9BACT</name>
<protein>
    <submittedName>
        <fullName evidence="1">Gamma carbonic anhydrase family protein</fullName>
    </submittedName>
</protein>
<dbReference type="PANTHER" id="PTHR13061:SF29">
    <property type="entry name" value="GAMMA CARBONIC ANHYDRASE-LIKE 1, MITOCHONDRIAL-RELATED"/>
    <property type="match status" value="1"/>
</dbReference>
<dbReference type="Proteomes" id="UP000266328">
    <property type="component" value="Unassembled WGS sequence"/>
</dbReference>
<comment type="caution">
    <text evidence="1">The sequence shown here is derived from an EMBL/GenBank/DDBJ whole genome shotgun (WGS) entry which is preliminary data.</text>
</comment>
<dbReference type="InterPro" id="IPR047324">
    <property type="entry name" value="LbH_gamma_CA-like"/>
</dbReference>
<dbReference type="EMBL" id="QXIS01000034">
    <property type="protein sequence ID" value="RIE05621.1"/>
    <property type="molecule type" value="Genomic_DNA"/>
</dbReference>
<dbReference type="OrthoDB" id="9803036at2"/>
<dbReference type="SUPFAM" id="SSF51161">
    <property type="entry name" value="Trimeric LpxA-like enzymes"/>
    <property type="match status" value="1"/>
</dbReference>
<keyword evidence="2" id="KW-1185">Reference proteome</keyword>
<dbReference type="InterPro" id="IPR050484">
    <property type="entry name" value="Transf_Hexapept/Carb_Anhydrase"/>
</dbReference>
<evidence type="ECO:0000313" key="1">
    <source>
        <dbReference type="EMBL" id="RIE05621.1"/>
    </source>
</evidence>
<dbReference type="CDD" id="cd04645">
    <property type="entry name" value="LbH_gamma_CA_like"/>
    <property type="match status" value="1"/>
</dbReference>
<evidence type="ECO:0000313" key="2">
    <source>
        <dbReference type="Proteomes" id="UP000266328"/>
    </source>
</evidence>
<organism evidence="1 2">
    <name type="scientific">Candidatus Cryosericum terrychapinii</name>
    <dbReference type="NCBI Taxonomy" id="2290919"/>
    <lineage>
        <taxon>Bacteria</taxon>
        <taxon>Pseudomonadati</taxon>
        <taxon>Caldisericota/Cryosericota group</taxon>
        <taxon>Candidatus Cryosericota</taxon>
        <taxon>Candidatus Cryosericia</taxon>
        <taxon>Candidatus Cryosericales</taxon>
        <taxon>Candidatus Cryosericaceae</taxon>
        <taxon>Candidatus Cryosericum</taxon>
    </lineage>
</organism>
<dbReference type="AlphaFoldDB" id="A0A398D2D5"/>
<gene>
    <name evidence="1" type="ORF">SMC7_06720</name>
</gene>
<sequence length="177" mass="18313">MSGILRAFDGKIPTVASTAFVADTAVLIGDVTIEEGASIWYGVVLRGDIAPIVVHCNANVQDNVVGHVDSGIPLIVGEGATVGHSAVLHGCTIGHHAMVGMHATVLTGATVGDEAVVAAAALVPENRVVPARSLSMGVPARAVRSLADEEIQELHRQAQDYARLAVMSMANSEHKQP</sequence>
<dbReference type="Gene3D" id="2.160.10.10">
    <property type="entry name" value="Hexapeptide repeat proteins"/>
    <property type="match status" value="1"/>
</dbReference>
<reference evidence="1 2" key="1">
    <citation type="submission" date="2018-09" db="EMBL/GenBank/DDBJ databases">
        <title>Discovery and Ecogenomic Context for Candidatus Cryosericales, a Global Caldiserica Order Active in Thawing Permafrost.</title>
        <authorList>
            <person name="Martinez M.A."/>
            <person name="Woodcroft B.J."/>
            <person name="Ignacio Espinoza J.C."/>
            <person name="Zayed A."/>
            <person name="Singleton C.M."/>
            <person name="Boyd J."/>
            <person name="Li Y.-F."/>
            <person name="Purvine S."/>
            <person name="Maughan H."/>
            <person name="Hodgkins S.B."/>
            <person name="Anderson D."/>
            <person name="Sederholm M."/>
            <person name="Temperton B."/>
            <person name="Saleska S.R."/>
            <person name="Tyson G.W."/>
            <person name="Rich V.I."/>
        </authorList>
    </citation>
    <scope>NUCLEOTIDE SEQUENCE [LARGE SCALE GENOMIC DNA]</scope>
    <source>
        <strain evidence="1 2">SMC7</strain>
    </source>
</reference>
<accession>A0A398D2D5</accession>
<dbReference type="RefSeq" id="WP_119089579.1">
    <property type="nucleotide sequence ID" value="NZ_QXIS01000034.1"/>
</dbReference>